<evidence type="ECO:0000256" key="2">
    <source>
        <dbReference type="SAM" id="Phobius"/>
    </source>
</evidence>
<dbReference type="PANTHER" id="PTHR22911">
    <property type="entry name" value="ACYL-MALONYL CONDENSING ENZYME-RELATED"/>
    <property type="match status" value="1"/>
</dbReference>
<comment type="similarity">
    <text evidence="1">Belongs to the EamA transporter family.</text>
</comment>
<dbReference type="SUPFAM" id="SSF103481">
    <property type="entry name" value="Multidrug resistance efflux transporter EmrE"/>
    <property type="match status" value="2"/>
</dbReference>
<comment type="caution">
    <text evidence="4">The sequence shown here is derived from an EMBL/GenBank/DDBJ whole genome shotgun (WGS) entry which is preliminary data.</text>
</comment>
<dbReference type="Proteomes" id="UP001454086">
    <property type="component" value="Unassembled WGS sequence"/>
</dbReference>
<organism evidence="4 5">
    <name type="scientific">Enterocloster hominis</name>
    <name type="common">ex Hitch et al. 2024</name>
    <dbReference type="NCBI Taxonomy" id="1917870"/>
    <lineage>
        <taxon>Bacteria</taxon>
        <taxon>Bacillati</taxon>
        <taxon>Bacillota</taxon>
        <taxon>Clostridia</taxon>
        <taxon>Lachnospirales</taxon>
        <taxon>Lachnospiraceae</taxon>
        <taxon>Enterocloster</taxon>
    </lineage>
</organism>
<keyword evidence="2" id="KW-1133">Transmembrane helix</keyword>
<feature type="transmembrane region" description="Helical" evidence="2">
    <location>
        <begin position="32"/>
        <end position="50"/>
    </location>
</feature>
<feature type="transmembrane region" description="Helical" evidence="2">
    <location>
        <begin position="86"/>
        <end position="111"/>
    </location>
</feature>
<dbReference type="InterPro" id="IPR000620">
    <property type="entry name" value="EamA_dom"/>
</dbReference>
<evidence type="ECO:0000313" key="4">
    <source>
        <dbReference type="EMBL" id="MEQ2427506.1"/>
    </source>
</evidence>
<feature type="transmembrane region" description="Helical" evidence="2">
    <location>
        <begin position="177"/>
        <end position="196"/>
    </location>
</feature>
<evidence type="ECO:0000313" key="5">
    <source>
        <dbReference type="Proteomes" id="UP001454086"/>
    </source>
</evidence>
<feature type="transmembrane region" description="Helical" evidence="2">
    <location>
        <begin position="62"/>
        <end position="80"/>
    </location>
</feature>
<dbReference type="RefSeq" id="WP_008722976.1">
    <property type="nucleotide sequence ID" value="NZ_JBBMFM010000109.1"/>
</dbReference>
<proteinExistence type="inferred from homology"/>
<keyword evidence="2" id="KW-0812">Transmembrane</keyword>
<feature type="transmembrane region" description="Helical" evidence="2">
    <location>
        <begin position="120"/>
        <end position="139"/>
    </location>
</feature>
<sequence length="289" mass="31246">MKARFEIIFSMAAFGTIAVFVRNIGLPSREVALYRAVIAALALLLWQLCTRQTVRWQDVKKELPLLFVSGAAMSVNWILLFEAYKYTTVAMATLSYYFAPVIVTVASTVLFREKLTGKQISCFVMSTLGLVMVIGVSGGGGSHDLFGILLGLGAAVFYASVVLINKGIRHVSGLNRTFMQFLAAILVMTPYISMTGGSHLGSLDINGAVNLMVVGVFHTGICYCMYFSSLRYLKGQEASILSYIDPVVAVIISVAVLHEAVSPLQAAGGFMILGFTVLNEWDAGAARRS</sequence>
<dbReference type="PANTHER" id="PTHR22911:SF102">
    <property type="entry name" value="MEMBRANE PROTEIN"/>
    <property type="match status" value="1"/>
</dbReference>
<feature type="transmembrane region" description="Helical" evidence="2">
    <location>
        <begin position="7"/>
        <end position="26"/>
    </location>
</feature>
<feature type="transmembrane region" description="Helical" evidence="2">
    <location>
        <begin position="145"/>
        <end position="165"/>
    </location>
</feature>
<gene>
    <name evidence="4" type="ORF">WMQ36_21300</name>
</gene>
<accession>A0ABV1DAW4</accession>
<name>A0ABV1DAW4_9FIRM</name>
<evidence type="ECO:0000256" key="1">
    <source>
        <dbReference type="ARBA" id="ARBA00007362"/>
    </source>
</evidence>
<reference evidence="4 5" key="1">
    <citation type="submission" date="2024-03" db="EMBL/GenBank/DDBJ databases">
        <title>Human intestinal bacterial collection.</title>
        <authorList>
            <person name="Pauvert C."/>
            <person name="Hitch T.C.A."/>
            <person name="Clavel T."/>
        </authorList>
    </citation>
    <scope>NUCLEOTIDE SEQUENCE [LARGE SCALE GENOMIC DNA]</scope>
    <source>
        <strain evidence="4 5">CLA-SR-H021</strain>
    </source>
</reference>
<dbReference type="Pfam" id="PF00892">
    <property type="entry name" value="EamA"/>
    <property type="match status" value="2"/>
</dbReference>
<protein>
    <submittedName>
        <fullName evidence="4">DMT family transporter</fullName>
    </submittedName>
</protein>
<feature type="domain" description="EamA" evidence="3">
    <location>
        <begin position="7"/>
        <end position="134"/>
    </location>
</feature>
<feature type="transmembrane region" description="Helical" evidence="2">
    <location>
        <begin position="240"/>
        <end position="258"/>
    </location>
</feature>
<keyword evidence="2" id="KW-0472">Membrane</keyword>
<dbReference type="InterPro" id="IPR037185">
    <property type="entry name" value="EmrE-like"/>
</dbReference>
<dbReference type="Gene3D" id="1.10.3730.20">
    <property type="match status" value="1"/>
</dbReference>
<feature type="domain" description="EamA" evidence="3">
    <location>
        <begin position="146"/>
        <end position="278"/>
    </location>
</feature>
<evidence type="ECO:0000259" key="3">
    <source>
        <dbReference type="Pfam" id="PF00892"/>
    </source>
</evidence>
<feature type="transmembrane region" description="Helical" evidence="2">
    <location>
        <begin position="208"/>
        <end position="228"/>
    </location>
</feature>
<dbReference type="EMBL" id="JBBMFM010000109">
    <property type="protein sequence ID" value="MEQ2427506.1"/>
    <property type="molecule type" value="Genomic_DNA"/>
</dbReference>
<keyword evidence="5" id="KW-1185">Reference proteome</keyword>